<feature type="region of interest" description="Disordered" evidence="1">
    <location>
        <begin position="250"/>
        <end position="391"/>
    </location>
</feature>
<dbReference type="Gene3D" id="3.40.50.410">
    <property type="entry name" value="von Willebrand factor, type A domain"/>
    <property type="match status" value="1"/>
</dbReference>
<sequence length="658" mass="70500">MTITSQREAQATSTIQRIESLLHQADDSRAVEAHGLAWAAVLQRVVHLLTGQTSTTVQFIHLGSGPAATDGTTIFLNRNLLQQQRYGPKTTDQQRAITLKGCVYHELGHILYSPGSQGHLRRSFWKEPEQNYILQNVWNILEDGRMETIFSQRFPRAASYFSQIVCEYILNPGHIDNVGTALLVTGRRYLPVALREAAERNIVNLVGETVAAELRSLVTTFHRTPNSRPAEQLAVIKAVAAIIVGADGDVTNEAPVGDGQHNQEEDGSESEAVVDEPSDEDESSEAGPEGTPCPDGEEAEDGEDSTEGAGGDGEEADAEGAEGEGAEGEAEGADGADSQADGEEADAAGGDADEQEGEAEGTRDTTAHGSGGASKSLREAAREELADDQADLNADVSEILGAVEAETQSGSGASAQSPDARDEPVTNDFNLVKGQVGKALAALRNDTAEVLERRQRSGRLDTRRFLDPHRQNHEVDLFQRPAKGEGLNTELVVLLDISGSMDRSISDTAAALWALVSAAEAEGIVSTVLTFNSSGDWSLWKGADDRWDSTVVRVPKVTGCTDPAEPLVWSVRHLSESTCDRQLLVTLTDGSWHGDEATYVAIHAKAIKEGIHTAVLSIGGYDIERYGDHHGAELVKSVPDVMGLPLVIQRWIDGIARS</sequence>
<feature type="compositionally biased region" description="Polar residues" evidence="1">
    <location>
        <begin position="406"/>
        <end position="417"/>
    </location>
</feature>
<accession>A0A6J5RLL3</accession>
<protein>
    <recommendedName>
        <fullName evidence="3">VWFA domain containing protein</fullName>
    </recommendedName>
</protein>
<gene>
    <name evidence="2" type="ORF">UFOVP1279_68</name>
</gene>
<evidence type="ECO:0008006" key="3">
    <source>
        <dbReference type="Google" id="ProtNLM"/>
    </source>
</evidence>
<feature type="compositionally biased region" description="Acidic residues" evidence="1">
    <location>
        <begin position="265"/>
        <end position="284"/>
    </location>
</feature>
<organism evidence="2">
    <name type="scientific">uncultured Caudovirales phage</name>
    <dbReference type="NCBI Taxonomy" id="2100421"/>
    <lineage>
        <taxon>Viruses</taxon>
        <taxon>Duplodnaviria</taxon>
        <taxon>Heunggongvirae</taxon>
        <taxon>Uroviricota</taxon>
        <taxon>Caudoviricetes</taxon>
        <taxon>Peduoviridae</taxon>
        <taxon>Maltschvirus</taxon>
        <taxon>Maltschvirus maltsch</taxon>
    </lineage>
</organism>
<proteinExistence type="predicted"/>
<evidence type="ECO:0000313" key="2">
    <source>
        <dbReference type="EMBL" id="CAB4195156.1"/>
    </source>
</evidence>
<feature type="region of interest" description="Disordered" evidence="1">
    <location>
        <begin position="405"/>
        <end position="426"/>
    </location>
</feature>
<feature type="compositionally biased region" description="Acidic residues" evidence="1">
    <location>
        <begin position="295"/>
        <end position="359"/>
    </location>
</feature>
<reference evidence="2" key="1">
    <citation type="submission" date="2020-05" db="EMBL/GenBank/DDBJ databases">
        <authorList>
            <person name="Chiriac C."/>
            <person name="Salcher M."/>
            <person name="Ghai R."/>
            <person name="Kavagutti S V."/>
        </authorList>
    </citation>
    <scope>NUCLEOTIDE SEQUENCE</scope>
</reference>
<dbReference type="EMBL" id="LR797224">
    <property type="protein sequence ID" value="CAB4195156.1"/>
    <property type="molecule type" value="Genomic_DNA"/>
</dbReference>
<dbReference type="InterPro" id="IPR036465">
    <property type="entry name" value="vWFA_dom_sf"/>
</dbReference>
<name>A0A6J5RLL3_9CAUD</name>
<dbReference type="SUPFAM" id="SSF53300">
    <property type="entry name" value="vWA-like"/>
    <property type="match status" value="1"/>
</dbReference>
<evidence type="ECO:0000256" key="1">
    <source>
        <dbReference type="SAM" id="MobiDB-lite"/>
    </source>
</evidence>